<proteinExistence type="predicted"/>
<dbReference type="Proteomes" id="UP000681967">
    <property type="component" value="Unassembled WGS sequence"/>
</dbReference>
<gene>
    <name evidence="1" type="ORF">BYL167_LOCUS26166</name>
    <name evidence="2" type="ORF">SMN809_LOCUS29210</name>
</gene>
<accession>A0A8S2TK83</accession>
<reference evidence="1" key="1">
    <citation type="submission" date="2021-02" db="EMBL/GenBank/DDBJ databases">
        <authorList>
            <person name="Nowell W R."/>
        </authorList>
    </citation>
    <scope>NUCLEOTIDE SEQUENCE</scope>
</reference>
<organism evidence="1 3">
    <name type="scientific">Rotaria magnacalcarata</name>
    <dbReference type="NCBI Taxonomy" id="392030"/>
    <lineage>
        <taxon>Eukaryota</taxon>
        <taxon>Metazoa</taxon>
        <taxon>Spiralia</taxon>
        <taxon>Gnathifera</taxon>
        <taxon>Rotifera</taxon>
        <taxon>Eurotatoria</taxon>
        <taxon>Bdelloidea</taxon>
        <taxon>Philodinida</taxon>
        <taxon>Philodinidae</taxon>
        <taxon>Rotaria</taxon>
    </lineage>
</organism>
<dbReference type="InterPro" id="IPR009000">
    <property type="entry name" value="Transl_B-barrel_sf"/>
</dbReference>
<dbReference type="AlphaFoldDB" id="A0A8S2TK83"/>
<name>A0A8S2TK83_9BILA</name>
<evidence type="ECO:0000313" key="2">
    <source>
        <dbReference type="EMBL" id="CAF4372677.1"/>
    </source>
</evidence>
<dbReference type="EMBL" id="CAJOBI010051207">
    <property type="protein sequence ID" value="CAF4372677.1"/>
    <property type="molecule type" value="Genomic_DNA"/>
</dbReference>
<dbReference type="Proteomes" id="UP000676336">
    <property type="component" value="Unassembled WGS sequence"/>
</dbReference>
<protein>
    <submittedName>
        <fullName evidence="1">Uncharacterized protein</fullName>
    </submittedName>
</protein>
<evidence type="ECO:0000313" key="3">
    <source>
        <dbReference type="Proteomes" id="UP000681967"/>
    </source>
</evidence>
<comment type="caution">
    <text evidence="1">The sequence shown here is derived from an EMBL/GenBank/DDBJ whole genome shotgun (WGS) entry which is preliminary data.</text>
</comment>
<dbReference type="SUPFAM" id="SSF50447">
    <property type="entry name" value="Translation proteins"/>
    <property type="match status" value="1"/>
</dbReference>
<dbReference type="Gene3D" id="2.40.30.10">
    <property type="entry name" value="Translation factors"/>
    <property type="match status" value="1"/>
</dbReference>
<dbReference type="EMBL" id="CAJOBH010029058">
    <property type="protein sequence ID" value="CAF4266941.1"/>
    <property type="molecule type" value="Genomic_DNA"/>
</dbReference>
<evidence type="ECO:0000313" key="1">
    <source>
        <dbReference type="EMBL" id="CAF4266941.1"/>
    </source>
</evidence>
<sequence>QIQSGRCRVDDQCIIMLNRKCVEITNIYLDNTETDVGVYGENFRLKLKKCLGNPRWIYSM</sequence>
<feature type="non-terminal residue" evidence="1">
    <location>
        <position position="1"/>
    </location>
</feature>